<sequence length="162" mass="18109">MKVKAVFAVSMALTALAAVFYTAYSRENDLSKGVSCFTQVQYDYESDNDKAMMNTGILFALSNGHGVVSYSGRFYHRGNTYTVKRYAEVNYTVRNGNAFLLKTQSLRITPVDNLPEPLAKKYLYSYLRDDNGWVSLGIQANADNGYVISTTPVPQLLCKQVK</sequence>
<dbReference type="Proteomes" id="UP000185770">
    <property type="component" value="Unassembled WGS sequence"/>
</dbReference>
<dbReference type="AlphaFoldDB" id="A0A1Q4P4C9"/>
<comment type="caution">
    <text evidence="2">The sequence shown here is derived from an EMBL/GenBank/DDBJ whole genome shotgun (WGS) entry which is preliminary data.</text>
</comment>
<feature type="signal peptide" evidence="1">
    <location>
        <begin position="1"/>
        <end position="17"/>
    </location>
</feature>
<feature type="chain" id="PRO_5012321022" description="FidL-like membrane protein" evidence="1">
    <location>
        <begin position="18"/>
        <end position="162"/>
    </location>
</feature>
<name>A0A1Q4P4C9_SERMA</name>
<evidence type="ECO:0000313" key="3">
    <source>
        <dbReference type="Proteomes" id="UP000185770"/>
    </source>
</evidence>
<dbReference type="RefSeq" id="WP_073529646.1">
    <property type="nucleotide sequence ID" value="NZ_MJAO01000004.1"/>
</dbReference>
<evidence type="ECO:0000256" key="1">
    <source>
        <dbReference type="SAM" id="SignalP"/>
    </source>
</evidence>
<gene>
    <name evidence="2" type="ORF">BHU62_05835</name>
</gene>
<dbReference type="EMBL" id="MJAO01000004">
    <property type="protein sequence ID" value="OKB67958.1"/>
    <property type="molecule type" value="Genomic_DNA"/>
</dbReference>
<protein>
    <recommendedName>
        <fullName evidence="4">FidL-like membrane protein</fullName>
    </recommendedName>
</protein>
<accession>A0A1Q4P4C9</accession>
<proteinExistence type="predicted"/>
<evidence type="ECO:0008006" key="4">
    <source>
        <dbReference type="Google" id="ProtNLM"/>
    </source>
</evidence>
<evidence type="ECO:0000313" key="2">
    <source>
        <dbReference type="EMBL" id="OKB67958.1"/>
    </source>
</evidence>
<organism evidence="2 3">
    <name type="scientific">Serratia marcescens</name>
    <dbReference type="NCBI Taxonomy" id="615"/>
    <lineage>
        <taxon>Bacteria</taxon>
        <taxon>Pseudomonadati</taxon>
        <taxon>Pseudomonadota</taxon>
        <taxon>Gammaproteobacteria</taxon>
        <taxon>Enterobacterales</taxon>
        <taxon>Yersiniaceae</taxon>
        <taxon>Serratia</taxon>
    </lineage>
</organism>
<reference evidence="2 3" key="1">
    <citation type="submission" date="2016-09" db="EMBL/GenBank/DDBJ databases">
        <title>Serratia marcescens MSU-97 and epiphytic antimycotic-producing bacteria.</title>
        <authorList>
            <person name="Matilla M.A."/>
        </authorList>
    </citation>
    <scope>NUCLEOTIDE SEQUENCE [LARGE SCALE GENOMIC DNA]</scope>
    <source>
        <strain evidence="2 3">MSU-97</strain>
    </source>
</reference>
<keyword evidence="1" id="KW-0732">Signal</keyword>